<dbReference type="GO" id="GO:0008803">
    <property type="term" value="F:bis(5'-nucleosyl)-tetraphosphatase (symmetrical) activity"/>
    <property type="evidence" value="ECO:0007669"/>
    <property type="project" value="UniProtKB-EC"/>
</dbReference>
<dbReference type="GO" id="GO:0016791">
    <property type="term" value="F:phosphatase activity"/>
    <property type="evidence" value="ECO:0007669"/>
    <property type="project" value="TreeGrafter"/>
</dbReference>
<dbReference type="InterPro" id="IPR050126">
    <property type="entry name" value="Ap4A_hydrolase"/>
</dbReference>
<comment type="function">
    <text evidence="1">Hydrolyzes diadenosine 5',5'''-P1,P4-tetraphosphate to yield ADP.</text>
</comment>
<dbReference type="Proteomes" id="UP000318359">
    <property type="component" value="Unassembled WGS sequence"/>
</dbReference>
<feature type="domain" description="Calcineurin-like phosphoesterase" evidence="9">
    <location>
        <begin position="1"/>
        <end position="157"/>
    </location>
</feature>
<evidence type="ECO:0000313" key="11">
    <source>
        <dbReference type="Proteomes" id="UP000318359"/>
    </source>
</evidence>
<gene>
    <name evidence="10" type="ORF">EVB00_03560</name>
</gene>
<evidence type="ECO:0000256" key="1">
    <source>
        <dbReference type="ARBA" id="ARBA00003413"/>
    </source>
</evidence>
<comment type="caution">
    <text evidence="10">The sequence shown here is derived from an EMBL/GenBank/DDBJ whole genome shotgun (WGS) entry which is preliminary data.</text>
</comment>
<dbReference type="EC" id="3.6.1.41" evidence="3"/>
<organism evidence="10 11">
    <name type="scientific">SAR86 cluster bacterium</name>
    <dbReference type="NCBI Taxonomy" id="2030880"/>
    <lineage>
        <taxon>Bacteria</taxon>
        <taxon>Pseudomonadati</taxon>
        <taxon>Pseudomonadota</taxon>
        <taxon>Gammaproteobacteria</taxon>
        <taxon>SAR86 cluster</taxon>
    </lineage>
</organism>
<dbReference type="Gene3D" id="3.60.21.10">
    <property type="match status" value="1"/>
</dbReference>
<dbReference type="Pfam" id="PF00149">
    <property type="entry name" value="Metallophos"/>
    <property type="match status" value="1"/>
</dbReference>
<proteinExistence type="inferred from homology"/>
<evidence type="ECO:0000256" key="4">
    <source>
        <dbReference type="ARBA" id="ARBA00022801"/>
    </source>
</evidence>
<evidence type="ECO:0000256" key="3">
    <source>
        <dbReference type="ARBA" id="ARBA00012506"/>
    </source>
</evidence>
<accession>A0A520M3X8</accession>
<dbReference type="NCBIfam" id="TIGR00668">
    <property type="entry name" value="apaH"/>
    <property type="match status" value="1"/>
</dbReference>
<dbReference type="PANTHER" id="PTHR42850">
    <property type="entry name" value="METALLOPHOSPHOESTERASE"/>
    <property type="match status" value="1"/>
</dbReference>
<dbReference type="GO" id="GO:0110154">
    <property type="term" value="P:RNA decapping"/>
    <property type="evidence" value="ECO:0007669"/>
    <property type="project" value="TreeGrafter"/>
</dbReference>
<dbReference type="InterPro" id="IPR029052">
    <property type="entry name" value="Metallo-depent_PP-like"/>
</dbReference>
<evidence type="ECO:0000256" key="2">
    <source>
        <dbReference type="ARBA" id="ARBA00005419"/>
    </source>
</evidence>
<comment type="similarity">
    <text evidence="2">Belongs to the Ap4A hydrolase family.</text>
</comment>
<evidence type="ECO:0000256" key="8">
    <source>
        <dbReference type="ARBA" id="ARBA00049417"/>
    </source>
</evidence>
<sequence>MSTYVIGDVQGCYKELKKLVKKINFNPSEDRLVFAGDLVNRGPESKEVLDFCIKHSKSVDAVLGNHDLYLLSLIQSNQKKAKTLTPILTSKNPSKYFKWLIRKPLVLKIKQNDEIFWISHAGIPYFWSFRKALELSKELSKNLRENPSFVLSNMWGDRPIKWNEKLTNEKRFRFIINCFTRMRYLDTKGNLNFKVKDAKLKKGLVPWFVRSNELIKNPNEYIIFGHWAALNGKTKIANIIGLDTGCVWGGKLTAVRLEDKKIFSVKRL</sequence>
<evidence type="ECO:0000256" key="7">
    <source>
        <dbReference type="ARBA" id="ARBA00033210"/>
    </source>
</evidence>
<dbReference type="PIRSF" id="PIRSF000903">
    <property type="entry name" value="B5n-ttraPtase_sm"/>
    <property type="match status" value="1"/>
</dbReference>
<dbReference type="SUPFAM" id="SSF56300">
    <property type="entry name" value="Metallo-dependent phosphatases"/>
    <property type="match status" value="1"/>
</dbReference>
<dbReference type="InterPro" id="IPR004617">
    <property type="entry name" value="ApaH"/>
</dbReference>
<comment type="catalytic activity">
    <reaction evidence="8">
        <text>P(1),P(4)-bis(5'-adenosyl) tetraphosphate + H2O = 2 ADP + 2 H(+)</text>
        <dbReference type="Rhea" id="RHEA:24252"/>
        <dbReference type="ChEBI" id="CHEBI:15377"/>
        <dbReference type="ChEBI" id="CHEBI:15378"/>
        <dbReference type="ChEBI" id="CHEBI:58141"/>
        <dbReference type="ChEBI" id="CHEBI:456216"/>
        <dbReference type="EC" id="3.6.1.41"/>
    </reaction>
</comment>
<dbReference type="PANTHER" id="PTHR42850:SF11">
    <property type="entry name" value="BIS(5'-NUCLEOSYL)-TETRAPHOSPHATASE [SYMMETRICAL]"/>
    <property type="match status" value="1"/>
</dbReference>
<protein>
    <recommendedName>
        <fullName evidence="3">bis(5'-nucleosyl)-tetraphosphatase (symmetrical)</fullName>
        <ecNumber evidence="3">3.6.1.41</ecNumber>
    </recommendedName>
    <alternativeName>
        <fullName evidence="6">Ap4A hydrolase</fullName>
    </alternativeName>
    <alternativeName>
        <fullName evidence="5">Diadenosine 5',5'''-P1,P4-tetraphosphate pyrophosphohydrolase</fullName>
    </alternativeName>
    <alternativeName>
        <fullName evidence="7">Diadenosine tetraphosphatase</fullName>
    </alternativeName>
</protein>
<keyword evidence="4 10" id="KW-0378">Hydrolase</keyword>
<evidence type="ECO:0000256" key="5">
    <source>
        <dbReference type="ARBA" id="ARBA00031248"/>
    </source>
</evidence>
<dbReference type="GO" id="GO:0005737">
    <property type="term" value="C:cytoplasm"/>
    <property type="evidence" value="ECO:0007669"/>
    <property type="project" value="TreeGrafter"/>
</dbReference>
<dbReference type="AlphaFoldDB" id="A0A520M3X8"/>
<evidence type="ECO:0000256" key="6">
    <source>
        <dbReference type="ARBA" id="ARBA00032248"/>
    </source>
</evidence>
<name>A0A520M3X8_9GAMM</name>
<reference evidence="10 11" key="1">
    <citation type="submission" date="2019-02" db="EMBL/GenBank/DDBJ databases">
        <title>Prokaryotic population dynamics and viral predation in marine succession experiment using metagenomics: the confinement effect.</title>
        <authorList>
            <person name="Haro-Moreno J.M."/>
            <person name="Rodriguez-Valera F."/>
            <person name="Lopez-Perez M."/>
        </authorList>
    </citation>
    <scope>NUCLEOTIDE SEQUENCE [LARGE SCALE GENOMIC DNA]</scope>
    <source>
        <strain evidence="10">MED-G167</strain>
    </source>
</reference>
<dbReference type="NCBIfam" id="NF001204">
    <property type="entry name" value="PRK00166.1"/>
    <property type="match status" value="1"/>
</dbReference>
<dbReference type="InterPro" id="IPR004843">
    <property type="entry name" value="Calcineurin-like_PHP"/>
</dbReference>
<dbReference type="EMBL" id="SHBM01000063">
    <property type="protein sequence ID" value="RZO15932.1"/>
    <property type="molecule type" value="Genomic_DNA"/>
</dbReference>
<evidence type="ECO:0000313" key="10">
    <source>
        <dbReference type="EMBL" id="RZO15932.1"/>
    </source>
</evidence>
<evidence type="ECO:0000259" key="9">
    <source>
        <dbReference type="Pfam" id="PF00149"/>
    </source>
</evidence>